<accession>A0A540MUR4</accession>
<dbReference type="EMBL" id="VIEB01000174">
    <property type="protein sequence ID" value="TQE02545.1"/>
    <property type="molecule type" value="Genomic_DNA"/>
</dbReference>
<proteinExistence type="predicted"/>
<dbReference type="AlphaFoldDB" id="A0A540MUR4"/>
<reference evidence="2 3" key="1">
    <citation type="journal article" date="2019" name="G3 (Bethesda)">
        <title>Sequencing of a Wild Apple (Malus baccata) Genome Unravels the Differences Between Cultivated and Wild Apple Species Regarding Disease Resistance and Cold Tolerance.</title>
        <authorList>
            <person name="Chen X."/>
        </authorList>
    </citation>
    <scope>NUCLEOTIDE SEQUENCE [LARGE SCALE GENOMIC DNA]</scope>
    <source>
        <strain evidence="3">cv. Shandingzi</strain>
        <tissue evidence="2">Leaves</tissue>
    </source>
</reference>
<dbReference type="Proteomes" id="UP000315295">
    <property type="component" value="Unassembled WGS sequence"/>
</dbReference>
<sequence length="118" mass="12297">MVGGAGCRGDEGGCVVQVVKEGREGGWVGVVEERREGGGCRGKKEGTRLGKVEDGCLISNEVKVFEVGEPGEGGGKGAGDEVQGKHKRRKPTQVFSCWPVCGSCCCLPVNHIAWTGGH</sequence>
<organism evidence="2 3">
    <name type="scientific">Malus baccata</name>
    <name type="common">Siberian crab apple</name>
    <name type="synonym">Pyrus baccata</name>
    <dbReference type="NCBI Taxonomy" id="106549"/>
    <lineage>
        <taxon>Eukaryota</taxon>
        <taxon>Viridiplantae</taxon>
        <taxon>Streptophyta</taxon>
        <taxon>Embryophyta</taxon>
        <taxon>Tracheophyta</taxon>
        <taxon>Spermatophyta</taxon>
        <taxon>Magnoliopsida</taxon>
        <taxon>eudicotyledons</taxon>
        <taxon>Gunneridae</taxon>
        <taxon>Pentapetalae</taxon>
        <taxon>rosids</taxon>
        <taxon>fabids</taxon>
        <taxon>Rosales</taxon>
        <taxon>Rosaceae</taxon>
        <taxon>Amygdaloideae</taxon>
        <taxon>Maleae</taxon>
        <taxon>Malus</taxon>
    </lineage>
</organism>
<evidence type="ECO:0000256" key="1">
    <source>
        <dbReference type="SAM" id="MobiDB-lite"/>
    </source>
</evidence>
<feature type="region of interest" description="Disordered" evidence="1">
    <location>
        <begin position="68"/>
        <end position="87"/>
    </location>
</feature>
<keyword evidence="3" id="KW-1185">Reference proteome</keyword>
<evidence type="ECO:0000313" key="2">
    <source>
        <dbReference type="EMBL" id="TQE02545.1"/>
    </source>
</evidence>
<evidence type="ECO:0000313" key="3">
    <source>
        <dbReference type="Proteomes" id="UP000315295"/>
    </source>
</evidence>
<comment type="caution">
    <text evidence="2">The sequence shown here is derived from an EMBL/GenBank/DDBJ whole genome shotgun (WGS) entry which is preliminary data.</text>
</comment>
<gene>
    <name evidence="2" type="ORF">C1H46_011851</name>
</gene>
<protein>
    <submittedName>
        <fullName evidence="2">Uncharacterized protein</fullName>
    </submittedName>
</protein>
<name>A0A540MUR4_MALBA</name>